<protein>
    <submittedName>
        <fullName evidence="1">Uncharacterized protein</fullName>
    </submittedName>
</protein>
<dbReference type="RefSeq" id="WP_199462987.1">
    <property type="nucleotide sequence ID" value="NZ_JAEMUH010000011.1"/>
</dbReference>
<proteinExistence type="predicted"/>
<gene>
    <name evidence="1" type="ORF">JHD44_11995</name>
</gene>
<dbReference type="EMBL" id="JAEMUH010000011">
    <property type="protein sequence ID" value="MBJ7551406.1"/>
    <property type="molecule type" value="Genomic_DNA"/>
</dbReference>
<sequence>MLKNLVSKWLLPKVISRSCESRIPRSGEEGEKVNCFVLALDRDNEPFFVATGFEKGLLTGLRWNGERYAEEHTVSIDDLNDGNLRITHYYGLSEVIYSSVYDLAWNYLSKAVYLRIHLYRYISSAHQYFFNKKKLVTKKRMELIQFMMNDQLDREYNGIGVIDLMTKLYSIKWVLHPSADEQQNRLELYLDSLVESGELRKVNTEYVVTGKAISTIEKYEEEERRHTEAVKLQKKMVSLTILIAFVAIVQSGIIKLPVLLDLAPSNESHNNQIQPTQKTRG</sequence>
<comment type="caution">
    <text evidence="1">The sequence shown here is derived from an EMBL/GenBank/DDBJ whole genome shotgun (WGS) entry which is preliminary data.</text>
</comment>
<evidence type="ECO:0000313" key="1">
    <source>
        <dbReference type="EMBL" id="MBJ7551406.1"/>
    </source>
</evidence>
<evidence type="ECO:0000313" key="2">
    <source>
        <dbReference type="Proteomes" id="UP000598488"/>
    </source>
</evidence>
<dbReference type="Proteomes" id="UP000598488">
    <property type="component" value="Unassembled WGS sequence"/>
</dbReference>
<reference evidence="1 2" key="1">
    <citation type="submission" date="2020-12" db="EMBL/GenBank/DDBJ databases">
        <title>Comparative genome analysis of fungal antagonists Marinomonas ostreistagni 398 and M. spartinae 468.</title>
        <authorList>
            <person name="Fields J.L."/>
            <person name="Mavrodi O.V."/>
            <person name="Biber P.D."/>
            <person name="Indest K.J."/>
            <person name="Mavrodi D.V."/>
        </authorList>
    </citation>
    <scope>NUCLEOTIDE SEQUENCE [LARGE SCALE GENOMIC DNA]</scope>
    <source>
        <strain evidence="1 2">USM7</strain>
    </source>
</reference>
<name>A0ABS0ZET9_9GAMM</name>
<accession>A0ABS0ZET9</accession>
<organism evidence="1 2">
    <name type="scientific">Marinomonas ostreistagni</name>
    <dbReference type="NCBI Taxonomy" id="359209"/>
    <lineage>
        <taxon>Bacteria</taxon>
        <taxon>Pseudomonadati</taxon>
        <taxon>Pseudomonadota</taxon>
        <taxon>Gammaproteobacteria</taxon>
        <taxon>Oceanospirillales</taxon>
        <taxon>Oceanospirillaceae</taxon>
        <taxon>Marinomonas</taxon>
    </lineage>
</organism>
<keyword evidence="2" id="KW-1185">Reference proteome</keyword>